<dbReference type="STRING" id="1147123.SAMN05443428_10217"/>
<evidence type="ECO:0000259" key="1">
    <source>
        <dbReference type="Pfam" id="PF22746"/>
    </source>
</evidence>
<reference evidence="3" key="1">
    <citation type="submission" date="2017-02" db="EMBL/GenBank/DDBJ databases">
        <authorList>
            <person name="Varghese N."/>
            <person name="Submissions S."/>
        </authorList>
    </citation>
    <scope>NUCLEOTIDE SEQUENCE [LARGE SCALE GENOMIC DNA]</scope>
    <source>
        <strain evidence="3">USBA 833</strain>
    </source>
</reference>
<feature type="domain" description="YvlB/LiaX N-terminal" evidence="1">
    <location>
        <begin position="3"/>
        <end position="32"/>
    </location>
</feature>
<sequence>MSDEIIRVLKMVEEGKISSEKAAEIINALKNSETLPEVKNNNQKMLRVKVLSEKGDNVNITIPVKFVKSVLKLTKKLPIEVENESLKDVDFDEIIGAIDSGLEGKIVDIKSDKGDIVEVSIE</sequence>
<dbReference type="Proteomes" id="UP000190105">
    <property type="component" value="Unassembled WGS sequence"/>
</dbReference>
<gene>
    <name evidence="2" type="ORF">SAMN05443428_10217</name>
</gene>
<dbReference type="RefSeq" id="WP_078695325.1">
    <property type="nucleotide sequence ID" value="NZ_FUYH01000002.1"/>
</dbReference>
<dbReference type="EMBL" id="FUYH01000002">
    <property type="protein sequence ID" value="SKA77389.1"/>
    <property type="molecule type" value="Genomic_DNA"/>
</dbReference>
<dbReference type="AlphaFoldDB" id="A0A1T4WJN8"/>
<protein>
    <recommendedName>
        <fullName evidence="1">YvlB/LiaX N-terminal domain-containing protein</fullName>
    </recommendedName>
</protein>
<proteinExistence type="predicted"/>
<organism evidence="2 3">
    <name type="scientific">Caloramator quimbayensis</name>
    <dbReference type="NCBI Taxonomy" id="1147123"/>
    <lineage>
        <taxon>Bacteria</taxon>
        <taxon>Bacillati</taxon>
        <taxon>Bacillota</taxon>
        <taxon>Clostridia</taxon>
        <taxon>Eubacteriales</taxon>
        <taxon>Clostridiaceae</taxon>
        <taxon>Caloramator</taxon>
    </lineage>
</organism>
<evidence type="ECO:0000313" key="2">
    <source>
        <dbReference type="EMBL" id="SKA77389.1"/>
    </source>
</evidence>
<dbReference type="OrthoDB" id="9808584at2"/>
<dbReference type="Pfam" id="PF22746">
    <property type="entry name" value="SHOCT-like_DUF2089-C"/>
    <property type="match status" value="1"/>
</dbReference>
<keyword evidence="3" id="KW-1185">Reference proteome</keyword>
<accession>A0A1T4WJN8</accession>
<dbReference type="InterPro" id="IPR053959">
    <property type="entry name" value="YvlB/LiaX_N"/>
</dbReference>
<name>A0A1T4WJN8_9CLOT</name>
<evidence type="ECO:0000313" key="3">
    <source>
        <dbReference type="Proteomes" id="UP000190105"/>
    </source>
</evidence>